<dbReference type="Proteomes" id="UP000274131">
    <property type="component" value="Unassembled WGS sequence"/>
</dbReference>
<dbReference type="EMBL" id="UXUI01007636">
    <property type="protein sequence ID" value="VDD88466.1"/>
    <property type="molecule type" value="Genomic_DNA"/>
</dbReference>
<evidence type="ECO:0000313" key="3">
    <source>
        <dbReference type="WBParaSite" id="EVEC_0000390101-mRNA-1"/>
    </source>
</evidence>
<sequence>MLPKLCGISLQFWTYKYGIIADIEKVFLRLELHGRIAFNVVSSPVLLTAVVKYHLHKEIREARREGKVEEVEALQQLHN</sequence>
<proteinExistence type="predicted"/>
<keyword evidence="2" id="KW-1185">Reference proteome</keyword>
<accession>A0A0N4V1R1</accession>
<name>A0A0N4V1R1_ENTVE</name>
<dbReference type="AlphaFoldDB" id="A0A0N4V1R1"/>
<protein>
    <submittedName>
        <fullName evidence="3">Anoctamin</fullName>
    </submittedName>
</protein>
<gene>
    <name evidence="1" type="ORF">EVEC_LOCUS3609</name>
</gene>
<organism evidence="3">
    <name type="scientific">Enterobius vermicularis</name>
    <name type="common">Human pinworm</name>
    <dbReference type="NCBI Taxonomy" id="51028"/>
    <lineage>
        <taxon>Eukaryota</taxon>
        <taxon>Metazoa</taxon>
        <taxon>Ecdysozoa</taxon>
        <taxon>Nematoda</taxon>
        <taxon>Chromadorea</taxon>
        <taxon>Rhabditida</taxon>
        <taxon>Spirurina</taxon>
        <taxon>Oxyuridomorpha</taxon>
        <taxon>Oxyuroidea</taxon>
        <taxon>Oxyuridae</taxon>
        <taxon>Enterobius</taxon>
    </lineage>
</organism>
<dbReference type="OrthoDB" id="5920525at2759"/>
<evidence type="ECO:0000313" key="2">
    <source>
        <dbReference type="Proteomes" id="UP000274131"/>
    </source>
</evidence>
<reference evidence="3" key="1">
    <citation type="submission" date="2017-02" db="UniProtKB">
        <authorList>
            <consortium name="WormBaseParasite"/>
        </authorList>
    </citation>
    <scope>IDENTIFICATION</scope>
</reference>
<reference evidence="1 2" key="2">
    <citation type="submission" date="2018-10" db="EMBL/GenBank/DDBJ databases">
        <authorList>
            <consortium name="Pathogen Informatics"/>
        </authorList>
    </citation>
    <scope>NUCLEOTIDE SEQUENCE [LARGE SCALE GENOMIC DNA]</scope>
</reference>
<evidence type="ECO:0000313" key="1">
    <source>
        <dbReference type="EMBL" id="VDD88466.1"/>
    </source>
</evidence>
<dbReference type="WBParaSite" id="EVEC_0000390101-mRNA-1">
    <property type="protein sequence ID" value="EVEC_0000390101-mRNA-1"/>
    <property type="gene ID" value="EVEC_0000390101"/>
</dbReference>